<dbReference type="EMBL" id="BARU01025914">
    <property type="protein sequence ID" value="GAH72019.1"/>
    <property type="molecule type" value="Genomic_DNA"/>
</dbReference>
<dbReference type="AlphaFoldDB" id="X1J108"/>
<sequence length="93" mass="10860">MEEIMKRLSFEDNYAYRIRVFILSIVLIVAVVLLAFPRFQADRSGVSVSTFEEYMEELNIPETHQFEPPPRPPRPSIPIESEQDDFAEDITIE</sequence>
<keyword evidence="2" id="KW-0472">Membrane</keyword>
<feature type="non-terminal residue" evidence="3">
    <location>
        <position position="93"/>
    </location>
</feature>
<evidence type="ECO:0000256" key="1">
    <source>
        <dbReference type="SAM" id="MobiDB-lite"/>
    </source>
</evidence>
<feature type="region of interest" description="Disordered" evidence="1">
    <location>
        <begin position="61"/>
        <end position="93"/>
    </location>
</feature>
<organism evidence="3">
    <name type="scientific">marine sediment metagenome</name>
    <dbReference type="NCBI Taxonomy" id="412755"/>
    <lineage>
        <taxon>unclassified sequences</taxon>
        <taxon>metagenomes</taxon>
        <taxon>ecological metagenomes</taxon>
    </lineage>
</organism>
<feature type="compositionally biased region" description="Pro residues" evidence="1">
    <location>
        <begin position="67"/>
        <end position="76"/>
    </location>
</feature>
<feature type="transmembrane region" description="Helical" evidence="2">
    <location>
        <begin position="20"/>
        <end position="39"/>
    </location>
</feature>
<accession>X1J108</accession>
<keyword evidence="2" id="KW-0812">Transmembrane</keyword>
<protein>
    <submittedName>
        <fullName evidence="3">Uncharacterized protein</fullName>
    </submittedName>
</protein>
<comment type="caution">
    <text evidence="3">The sequence shown here is derived from an EMBL/GenBank/DDBJ whole genome shotgun (WGS) entry which is preliminary data.</text>
</comment>
<keyword evidence="2" id="KW-1133">Transmembrane helix</keyword>
<reference evidence="3" key="1">
    <citation type="journal article" date="2014" name="Front. Microbiol.">
        <title>High frequency of phylogenetically diverse reductive dehalogenase-homologous genes in deep subseafloor sedimentary metagenomes.</title>
        <authorList>
            <person name="Kawai M."/>
            <person name="Futagami T."/>
            <person name="Toyoda A."/>
            <person name="Takaki Y."/>
            <person name="Nishi S."/>
            <person name="Hori S."/>
            <person name="Arai W."/>
            <person name="Tsubouchi T."/>
            <person name="Morono Y."/>
            <person name="Uchiyama I."/>
            <person name="Ito T."/>
            <person name="Fujiyama A."/>
            <person name="Inagaki F."/>
            <person name="Takami H."/>
        </authorList>
    </citation>
    <scope>NUCLEOTIDE SEQUENCE</scope>
    <source>
        <strain evidence="3">Expedition CK06-06</strain>
    </source>
</reference>
<name>X1J108_9ZZZZ</name>
<feature type="compositionally biased region" description="Acidic residues" evidence="1">
    <location>
        <begin position="81"/>
        <end position="93"/>
    </location>
</feature>
<evidence type="ECO:0000313" key="3">
    <source>
        <dbReference type="EMBL" id="GAH72019.1"/>
    </source>
</evidence>
<evidence type="ECO:0000256" key="2">
    <source>
        <dbReference type="SAM" id="Phobius"/>
    </source>
</evidence>
<gene>
    <name evidence="3" type="ORF">S03H2_41693</name>
</gene>
<proteinExistence type="predicted"/>